<protein>
    <submittedName>
        <fullName evidence="1">Uncharacterized protein</fullName>
    </submittedName>
</protein>
<evidence type="ECO:0000313" key="1">
    <source>
        <dbReference type="EMBL" id="KAH3836629.1"/>
    </source>
</evidence>
<dbReference type="AlphaFoldDB" id="A0A9D4KC08"/>
<proteinExistence type="predicted"/>
<evidence type="ECO:0000313" key="2">
    <source>
        <dbReference type="Proteomes" id="UP000828390"/>
    </source>
</evidence>
<accession>A0A9D4KC08</accession>
<dbReference type="Proteomes" id="UP000828390">
    <property type="component" value="Unassembled WGS sequence"/>
</dbReference>
<sequence length="100" mass="11879">MMDRRPGRVVKYRTKMKHLARNKKKKAKTHANLTMELKEAMVDWLKSNELLYNKTLESYKDTKKKAFLWEKQAPPHVLLWKSCSWQSVPLLSEYGPRMAS</sequence>
<reference evidence="1" key="1">
    <citation type="journal article" date="2019" name="bioRxiv">
        <title>The Genome of the Zebra Mussel, Dreissena polymorpha: A Resource for Invasive Species Research.</title>
        <authorList>
            <person name="McCartney M.A."/>
            <person name="Auch B."/>
            <person name="Kono T."/>
            <person name="Mallez S."/>
            <person name="Zhang Y."/>
            <person name="Obille A."/>
            <person name="Becker A."/>
            <person name="Abrahante J.E."/>
            <person name="Garbe J."/>
            <person name="Badalamenti J.P."/>
            <person name="Herman A."/>
            <person name="Mangelson H."/>
            <person name="Liachko I."/>
            <person name="Sullivan S."/>
            <person name="Sone E.D."/>
            <person name="Koren S."/>
            <person name="Silverstein K.A.T."/>
            <person name="Beckman K.B."/>
            <person name="Gohl D.M."/>
        </authorList>
    </citation>
    <scope>NUCLEOTIDE SEQUENCE</scope>
    <source>
        <strain evidence="1">Duluth1</strain>
        <tissue evidence="1">Whole animal</tissue>
    </source>
</reference>
<dbReference type="EMBL" id="JAIWYP010000004">
    <property type="protein sequence ID" value="KAH3836629.1"/>
    <property type="molecule type" value="Genomic_DNA"/>
</dbReference>
<comment type="caution">
    <text evidence="1">The sequence shown here is derived from an EMBL/GenBank/DDBJ whole genome shotgun (WGS) entry which is preliminary data.</text>
</comment>
<organism evidence="1 2">
    <name type="scientific">Dreissena polymorpha</name>
    <name type="common">Zebra mussel</name>
    <name type="synonym">Mytilus polymorpha</name>
    <dbReference type="NCBI Taxonomy" id="45954"/>
    <lineage>
        <taxon>Eukaryota</taxon>
        <taxon>Metazoa</taxon>
        <taxon>Spiralia</taxon>
        <taxon>Lophotrochozoa</taxon>
        <taxon>Mollusca</taxon>
        <taxon>Bivalvia</taxon>
        <taxon>Autobranchia</taxon>
        <taxon>Heteroconchia</taxon>
        <taxon>Euheterodonta</taxon>
        <taxon>Imparidentia</taxon>
        <taxon>Neoheterodontei</taxon>
        <taxon>Myida</taxon>
        <taxon>Dreissenoidea</taxon>
        <taxon>Dreissenidae</taxon>
        <taxon>Dreissena</taxon>
    </lineage>
</organism>
<gene>
    <name evidence="1" type="ORF">DPMN_110000</name>
</gene>
<keyword evidence="2" id="KW-1185">Reference proteome</keyword>
<reference evidence="1" key="2">
    <citation type="submission" date="2020-11" db="EMBL/GenBank/DDBJ databases">
        <authorList>
            <person name="McCartney M.A."/>
            <person name="Auch B."/>
            <person name="Kono T."/>
            <person name="Mallez S."/>
            <person name="Becker A."/>
            <person name="Gohl D.M."/>
            <person name="Silverstein K.A.T."/>
            <person name="Koren S."/>
            <person name="Bechman K.B."/>
            <person name="Herman A."/>
            <person name="Abrahante J.E."/>
            <person name="Garbe J."/>
        </authorList>
    </citation>
    <scope>NUCLEOTIDE SEQUENCE</scope>
    <source>
        <strain evidence="1">Duluth1</strain>
        <tissue evidence="1">Whole animal</tissue>
    </source>
</reference>
<name>A0A9D4KC08_DREPO</name>